<dbReference type="AlphaFoldDB" id="A0A165K1U6"/>
<accession>A0A165K1U6</accession>
<organism evidence="1 2">
    <name type="scientific">Calocera cornea HHB12733</name>
    <dbReference type="NCBI Taxonomy" id="1353952"/>
    <lineage>
        <taxon>Eukaryota</taxon>
        <taxon>Fungi</taxon>
        <taxon>Dikarya</taxon>
        <taxon>Basidiomycota</taxon>
        <taxon>Agaricomycotina</taxon>
        <taxon>Dacrymycetes</taxon>
        <taxon>Dacrymycetales</taxon>
        <taxon>Dacrymycetaceae</taxon>
        <taxon>Calocera</taxon>
    </lineage>
</organism>
<evidence type="ECO:0000313" key="2">
    <source>
        <dbReference type="Proteomes" id="UP000076842"/>
    </source>
</evidence>
<keyword evidence="2" id="KW-1185">Reference proteome</keyword>
<dbReference type="STRING" id="1353952.A0A165K1U6"/>
<protein>
    <submittedName>
        <fullName evidence="1">Uncharacterized protein</fullName>
    </submittedName>
</protein>
<dbReference type="EMBL" id="KV423916">
    <property type="protein sequence ID" value="KZT62558.1"/>
    <property type="molecule type" value="Genomic_DNA"/>
</dbReference>
<gene>
    <name evidence="1" type="ORF">CALCODRAFT_489945</name>
</gene>
<reference evidence="1 2" key="1">
    <citation type="journal article" date="2016" name="Mol. Biol. Evol.">
        <title>Comparative Genomics of Early-Diverging Mushroom-Forming Fungi Provides Insights into the Origins of Lignocellulose Decay Capabilities.</title>
        <authorList>
            <person name="Nagy L.G."/>
            <person name="Riley R."/>
            <person name="Tritt A."/>
            <person name="Adam C."/>
            <person name="Daum C."/>
            <person name="Floudas D."/>
            <person name="Sun H."/>
            <person name="Yadav J.S."/>
            <person name="Pangilinan J."/>
            <person name="Larsson K.H."/>
            <person name="Matsuura K."/>
            <person name="Barry K."/>
            <person name="Labutti K."/>
            <person name="Kuo R."/>
            <person name="Ohm R.A."/>
            <person name="Bhattacharya S.S."/>
            <person name="Shirouzu T."/>
            <person name="Yoshinaga Y."/>
            <person name="Martin F.M."/>
            <person name="Grigoriev I.V."/>
            <person name="Hibbett D.S."/>
        </authorList>
    </citation>
    <scope>NUCLEOTIDE SEQUENCE [LARGE SCALE GENOMIC DNA]</scope>
    <source>
        <strain evidence="1 2">HHB12733</strain>
    </source>
</reference>
<proteinExistence type="predicted"/>
<evidence type="ECO:0000313" key="1">
    <source>
        <dbReference type="EMBL" id="KZT62558.1"/>
    </source>
</evidence>
<sequence>MANLHHLQVSYAVVNDYSYHPILAHIQAPVATLLLHSTGGGPTWDETWCQKLHFASTVRTLDLDSGYPVALPAVYGLLMQMPQLENLTCHLLRGDQHTSQCSIAYVCKLKSVEIAGVVRLQAQVLVEFLEHHGLSRSATDGKLELSLRIVDPGIVFRTSTAHIGEEDSWLAGNVRTVQWTSTRSYTQGWSH</sequence>
<dbReference type="InParanoid" id="A0A165K1U6"/>
<dbReference type="Proteomes" id="UP000076842">
    <property type="component" value="Unassembled WGS sequence"/>
</dbReference>
<name>A0A165K1U6_9BASI</name>